<evidence type="ECO:0000256" key="1">
    <source>
        <dbReference type="ARBA" id="ARBA00004496"/>
    </source>
</evidence>
<dbReference type="OrthoDB" id="27435at2759"/>
<evidence type="ECO:0000256" key="3">
    <source>
        <dbReference type="ARBA" id="ARBA00022741"/>
    </source>
</evidence>
<dbReference type="GO" id="GO:0005524">
    <property type="term" value="F:ATP binding"/>
    <property type="evidence" value="ECO:0007669"/>
    <property type="project" value="UniProtKB-KW"/>
</dbReference>
<protein>
    <recommendedName>
        <fullName evidence="6">AAA+ ATPase domain-containing protein</fullName>
    </recommendedName>
</protein>
<feature type="compositionally biased region" description="Low complexity" evidence="5">
    <location>
        <begin position="43"/>
        <end position="67"/>
    </location>
</feature>
<dbReference type="Pfam" id="PF00004">
    <property type="entry name" value="AAA"/>
    <property type="match status" value="1"/>
</dbReference>
<evidence type="ECO:0000313" key="7">
    <source>
        <dbReference type="EMBL" id="KAG5498752.1"/>
    </source>
</evidence>
<dbReference type="InterPro" id="IPR027417">
    <property type="entry name" value="P-loop_NTPase"/>
</dbReference>
<comment type="caution">
    <text evidence="7">The sequence shown here is derived from an EMBL/GenBank/DDBJ whole genome shotgun (WGS) entry which is preliminary data.</text>
</comment>
<accession>A0A836I5L1</accession>
<feature type="domain" description="AAA+ ATPase" evidence="6">
    <location>
        <begin position="398"/>
        <end position="532"/>
    </location>
</feature>
<dbReference type="Pfam" id="PF17862">
    <property type="entry name" value="AAA_lid_3"/>
    <property type="match status" value="1"/>
</dbReference>
<organism evidence="7 8">
    <name type="scientific">Porcisia hertigi</name>
    <dbReference type="NCBI Taxonomy" id="2761500"/>
    <lineage>
        <taxon>Eukaryota</taxon>
        <taxon>Discoba</taxon>
        <taxon>Euglenozoa</taxon>
        <taxon>Kinetoplastea</taxon>
        <taxon>Metakinetoplastina</taxon>
        <taxon>Trypanosomatida</taxon>
        <taxon>Trypanosomatidae</taxon>
        <taxon>Leishmaniinae</taxon>
        <taxon>Porcisia</taxon>
    </lineage>
</organism>
<dbReference type="SMART" id="SM00382">
    <property type="entry name" value="AAA"/>
    <property type="match status" value="2"/>
</dbReference>
<dbReference type="GO" id="GO:0005737">
    <property type="term" value="C:cytoplasm"/>
    <property type="evidence" value="ECO:0007669"/>
    <property type="project" value="UniProtKB-SubCell"/>
</dbReference>
<dbReference type="GeneID" id="94289139"/>
<evidence type="ECO:0000256" key="5">
    <source>
        <dbReference type="SAM" id="MobiDB-lite"/>
    </source>
</evidence>
<keyword evidence="4" id="KW-0067">ATP-binding</keyword>
<dbReference type="SUPFAM" id="SSF52540">
    <property type="entry name" value="P-loop containing nucleoside triphosphate hydrolases"/>
    <property type="match status" value="2"/>
</dbReference>
<feature type="domain" description="AAA+ ATPase" evidence="6">
    <location>
        <begin position="692"/>
        <end position="831"/>
    </location>
</feature>
<gene>
    <name evidence="7" type="ORF">JKF63_03040</name>
</gene>
<name>A0A836I5L1_9TRYP</name>
<evidence type="ECO:0000259" key="6">
    <source>
        <dbReference type="SMART" id="SM00382"/>
    </source>
</evidence>
<dbReference type="RefSeq" id="XP_067755506.1">
    <property type="nucleotide sequence ID" value="XM_067899062.1"/>
</dbReference>
<keyword evidence="3" id="KW-0547">Nucleotide-binding</keyword>
<reference evidence="7 8" key="1">
    <citation type="submission" date="2021-02" db="EMBL/GenBank/DDBJ databases">
        <title>Porcisia hertigi Genome sequencing and assembly.</title>
        <authorList>
            <person name="Almutairi H."/>
            <person name="Gatherer D."/>
        </authorList>
    </citation>
    <scope>NUCLEOTIDE SEQUENCE [LARGE SCALE GENOMIC DNA]</scope>
    <source>
        <strain evidence="7 8">C119</strain>
    </source>
</reference>
<evidence type="ECO:0000313" key="8">
    <source>
        <dbReference type="Proteomes" id="UP000674318"/>
    </source>
</evidence>
<dbReference type="InterPro" id="IPR003593">
    <property type="entry name" value="AAA+_ATPase"/>
</dbReference>
<keyword evidence="2" id="KW-0963">Cytoplasm</keyword>
<dbReference type="FunFam" id="3.40.50.300:FF:000567">
    <property type="entry name" value="ATPase, AAA family protein"/>
    <property type="match status" value="1"/>
</dbReference>
<dbReference type="InterPro" id="IPR050168">
    <property type="entry name" value="AAA_ATPase_domain"/>
</dbReference>
<evidence type="ECO:0000256" key="4">
    <source>
        <dbReference type="ARBA" id="ARBA00022840"/>
    </source>
</evidence>
<feature type="region of interest" description="Disordered" evidence="5">
    <location>
        <begin position="421"/>
        <end position="443"/>
    </location>
</feature>
<dbReference type="GO" id="GO:0016887">
    <property type="term" value="F:ATP hydrolysis activity"/>
    <property type="evidence" value="ECO:0007669"/>
    <property type="project" value="InterPro"/>
</dbReference>
<proteinExistence type="predicted"/>
<dbReference type="PANTHER" id="PTHR23077">
    <property type="entry name" value="AAA-FAMILY ATPASE"/>
    <property type="match status" value="1"/>
</dbReference>
<dbReference type="InterPro" id="IPR041569">
    <property type="entry name" value="AAA_lid_3"/>
</dbReference>
<dbReference type="Gene3D" id="1.10.8.60">
    <property type="match status" value="1"/>
</dbReference>
<dbReference type="AlphaFoldDB" id="A0A836I5L1"/>
<dbReference type="InterPro" id="IPR003959">
    <property type="entry name" value="ATPase_AAA_core"/>
</dbReference>
<dbReference type="EMBL" id="JAFJZO010000030">
    <property type="protein sequence ID" value="KAG5498752.1"/>
    <property type="molecule type" value="Genomic_DNA"/>
</dbReference>
<dbReference type="KEGG" id="phet:94289139"/>
<evidence type="ECO:0000256" key="2">
    <source>
        <dbReference type="ARBA" id="ARBA00022490"/>
    </source>
</evidence>
<dbReference type="Proteomes" id="UP000674318">
    <property type="component" value="Unassembled WGS sequence"/>
</dbReference>
<feature type="region of interest" description="Disordered" evidence="5">
    <location>
        <begin position="1"/>
        <end position="165"/>
    </location>
</feature>
<dbReference type="PANTHER" id="PTHR23077:SF27">
    <property type="entry name" value="ATPASE FAMILY GENE 2 PROTEIN HOMOLOG A"/>
    <property type="match status" value="1"/>
</dbReference>
<keyword evidence="8" id="KW-1185">Reference proteome</keyword>
<sequence length="926" mass="98076">MPAKRRLVPPFRPNADGTGFVQAGRGGALARNRSSARRRCVVPTQSPTISTSSSAASSRSPSCAEAAVPPRGSLGDLKGRHETRAGTCAEYAKRHPQTSDTRRGGAAAQAFKHPARAPVPGAARTSMLSASLDAGAPPNEAKPRLPPPSAAGSVTIPHAADRKQPAGKTSDVALIVLAVGVDSALGPSECLVATRTMHRLGLQNGYIVHLSTSCGDVYAEVRQMRGSSTASDMMFVNDDAAGVLGDLSSVSLCPVLLPRYGVPTLRSVTLMMVVPEDARGADVTDGVVPSIASTVEWQALFRRTLHHKVGYVHLRVTQRVLTHRIALEVVDLSVLRQGEETSVAEFAAPWGIVTDATEVRLCCGGAAAEPSSDTRPHSWNPVANCTAERQEGGVVSSGFACTLVVGEAGVGKSRWLTSQSTTAAAAEQRGGTGGSASSGAASMPGRYTEWVHVDQLPQGEGSEVSTATVLREVFERVRQSAPATVIIDDLHLICAREASSAGSRWAMSLIAHALAAELLDLRTRRLEVRVMASAPTLASLDACLTGGTLFGGNVVTLEMPSGAQERLACLRTCLSELSLGGAAAAPAISEGCLVEVAERAHGFTQRDLHRLVETAVVRAFEVRQSMSPTEEDLRAASAAVCPSSLRRFEVSVPKVRWADIGGSAEAKQTLCDMVEWCLGRQRWVFTEFNLTPPKGVLLYGPPGCSKTMLAKALANESHMNFISVKGPEVFSKWVGDSEKAVRDIFGRARAASPCVVFIDELDGMCGHRGRGGVSDRVISQFLTELDGLPAAFEEKKNALVFVAATNRPDSIDGAVLRPGRIDRRVYVGLPTLPERCAIAEIQFRHLPVALELTADYVAGRTEGYTGAEVVAVVKEAAFHAITANAHASHVTVADVDAALQKVRPRISAKDVAWYKHWPHSNSDAAV</sequence>
<comment type="subcellular location">
    <subcellularLocation>
        <location evidence="1">Cytoplasm</location>
    </subcellularLocation>
</comment>
<dbReference type="Gene3D" id="3.40.50.300">
    <property type="entry name" value="P-loop containing nucleotide triphosphate hydrolases"/>
    <property type="match status" value="2"/>
</dbReference>